<dbReference type="EMBL" id="BAAAEM010000002">
    <property type="protein sequence ID" value="GAA0478925.1"/>
    <property type="molecule type" value="Genomic_DNA"/>
</dbReference>
<dbReference type="Proteomes" id="UP001500713">
    <property type="component" value="Unassembled WGS sequence"/>
</dbReference>
<protein>
    <submittedName>
        <fullName evidence="2">VOC family protein</fullName>
    </submittedName>
</protein>
<reference evidence="2 3" key="1">
    <citation type="journal article" date="2019" name="Int. J. Syst. Evol. Microbiol.">
        <title>The Global Catalogue of Microorganisms (GCM) 10K type strain sequencing project: providing services to taxonomists for standard genome sequencing and annotation.</title>
        <authorList>
            <consortium name="The Broad Institute Genomics Platform"/>
            <consortium name="The Broad Institute Genome Sequencing Center for Infectious Disease"/>
            <person name="Wu L."/>
            <person name="Ma J."/>
        </authorList>
    </citation>
    <scope>NUCLEOTIDE SEQUENCE [LARGE SCALE GENOMIC DNA]</scope>
    <source>
        <strain evidence="2 3">JCM 14162</strain>
    </source>
</reference>
<name>A0ABN1AKT9_9SPHN</name>
<dbReference type="PANTHER" id="PTHR33993">
    <property type="entry name" value="GLYOXALASE-RELATED"/>
    <property type="match status" value="1"/>
</dbReference>
<dbReference type="Pfam" id="PF00903">
    <property type="entry name" value="Glyoxalase"/>
    <property type="match status" value="1"/>
</dbReference>
<dbReference type="RefSeq" id="WP_229954571.1">
    <property type="nucleotide sequence ID" value="NZ_BAAAEM010000002.1"/>
</dbReference>
<dbReference type="InterPro" id="IPR029068">
    <property type="entry name" value="Glyas_Bleomycin-R_OHBP_Dase"/>
</dbReference>
<dbReference type="Gene3D" id="3.10.180.10">
    <property type="entry name" value="2,3-Dihydroxybiphenyl 1,2-Dioxygenase, domain 1"/>
    <property type="match status" value="1"/>
</dbReference>
<dbReference type="InterPro" id="IPR004360">
    <property type="entry name" value="Glyas_Fos-R_dOase_dom"/>
</dbReference>
<sequence>MAKVTGLGGVFHMVKDPAATRKWYKEYLGLDGEYGPMLSWSEETGDQPYSLISHFTPDSDYLAPSEAKFMINLRVDDLDSYVEQLKAKGIEILGQVDEGYGRFAWILDCDGIKLEFWQQMEAPEAGG</sequence>
<evidence type="ECO:0000313" key="3">
    <source>
        <dbReference type="Proteomes" id="UP001500713"/>
    </source>
</evidence>
<dbReference type="InterPro" id="IPR037523">
    <property type="entry name" value="VOC_core"/>
</dbReference>
<proteinExistence type="predicted"/>
<organism evidence="2 3">
    <name type="scientific">Parasphingorhabdus litoris</name>
    <dbReference type="NCBI Taxonomy" id="394733"/>
    <lineage>
        <taxon>Bacteria</taxon>
        <taxon>Pseudomonadati</taxon>
        <taxon>Pseudomonadota</taxon>
        <taxon>Alphaproteobacteria</taxon>
        <taxon>Sphingomonadales</taxon>
        <taxon>Sphingomonadaceae</taxon>
        <taxon>Parasphingorhabdus</taxon>
    </lineage>
</organism>
<feature type="domain" description="VOC" evidence="1">
    <location>
        <begin position="6"/>
        <end position="119"/>
    </location>
</feature>
<comment type="caution">
    <text evidence="2">The sequence shown here is derived from an EMBL/GenBank/DDBJ whole genome shotgun (WGS) entry which is preliminary data.</text>
</comment>
<keyword evidence="3" id="KW-1185">Reference proteome</keyword>
<evidence type="ECO:0000313" key="2">
    <source>
        <dbReference type="EMBL" id="GAA0478925.1"/>
    </source>
</evidence>
<evidence type="ECO:0000259" key="1">
    <source>
        <dbReference type="PROSITE" id="PS51819"/>
    </source>
</evidence>
<dbReference type="PANTHER" id="PTHR33993:SF5">
    <property type="entry name" value="GLYOXALASE"/>
    <property type="match status" value="1"/>
</dbReference>
<dbReference type="SUPFAM" id="SSF54593">
    <property type="entry name" value="Glyoxalase/Bleomycin resistance protein/Dihydroxybiphenyl dioxygenase"/>
    <property type="match status" value="1"/>
</dbReference>
<dbReference type="InterPro" id="IPR052164">
    <property type="entry name" value="Anthracycline_SecMetBiosynth"/>
</dbReference>
<gene>
    <name evidence="2" type="ORF">GCM10009096_21110</name>
</gene>
<accession>A0ABN1AKT9</accession>
<dbReference type="PROSITE" id="PS51819">
    <property type="entry name" value="VOC"/>
    <property type="match status" value="1"/>
</dbReference>